<dbReference type="EMBL" id="LAZR01019015">
    <property type="protein sequence ID" value="KKL94100.1"/>
    <property type="molecule type" value="Genomic_DNA"/>
</dbReference>
<accession>A0A0F9IJV8</accession>
<name>A0A0F9IJV8_9ZZZZ</name>
<comment type="caution">
    <text evidence="1">The sequence shown here is derived from an EMBL/GenBank/DDBJ whole genome shotgun (WGS) entry which is preliminary data.</text>
</comment>
<evidence type="ECO:0000313" key="1">
    <source>
        <dbReference type="EMBL" id="KKL94100.1"/>
    </source>
</evidence>
<gene>
    <name evidence="1" type="ORF">LCGC14_1868080</name>
</gene>
<protein>
    <submittedName>
        <fullName evidence="1">Uncharacterized protein</fullName>
    </submittedName>
</protein>
<dbReference type="AlphaFoldDB" id="A0A0F9IJV8"/>
<reference evidence="1" key="1">
    <citation type="journal article" date="2015" name="Nature">
        <title>Complex archaea that bridge the gap between prokaryotes and eukaryotes.</title>
        <authorList>
            <person name="Spang A."/>
            <person name="Saw J.H."/>
            <person name="Jorgensen S.L."/>
            <person name="Zaremba-Niedzwiedzka K."/>
            <person name="Martijn J."/>
            <person name="Lind A.E."/>
            <person name="van Eijk R."/>
            <person name="Schleper C."/>
            <person name="Guy L."/>
            <person name="Ettema T.J."/>
        </authorList>
    </citation>
    <scope>NUCLEOTIDE SEQUENCE</scope>
</reference>
<proteinExistence type="predicted"/>
<organism evidence="1">
    <name type="scientific">marine sediment metagenome</name>
    <dbReference type="NCBI Taxonomy" id="412755"/>
    <lineage>
        <taxon>unclassified sequences</taxon>
        <taxon>metagenomes</taxon>
        <taxon>ecological metagenomes</taxon>
    </lineage>
</organism>
<sequence>MSEDYIARKIENCKKLIETALSPEQKKIYKSYYQYWKEKIKVPPEEELIESTQTITDDLVAFSLNPAEINATILDLGEVQKAAEFENKYPPKKAYYIRDGNTNKTKAFQEFLKNKDVE</sequence>